<organism evidence="3 4">
    <name type="scientific">Falsiroseomonas tokyonensis</name>
    <dbReference type="NCBI Taxonomy" id="430521"/>
    <lineage>
        <taxon>Bacteria</taxon>
        <taxon>Pseudomonadati</taxon>
        <taxon>Pseudomonadota</taxon>
        <taxon>Alphaproteobacteria</taxon>
        <taxon>Acetobacterales</taxon>
        <taxon>Roseomonadaceae</taxon>
        <taxon>Falsiroseomonas</taxon>
    </lineage>
</organism>
<sequence>MSGSHITGLHQDGASPGRADQAPRPVPPVALAAPAATPTAPLAGPCLEDFVTGAAEHRLRDLLAFALAVEAARPTEREALRGKAEAELQAHAFRTLHNQVEAIRLEAARDQLARLRGGPGFLKLVLANLVALGLLGGIALALWLRPDLLPGGVF</sequence>
<feature type="transmembrane region" description="Helical" evidence="2">
    <location>
        <begin position="124"/>
        <end position="144"/>
    </location>
</feature>
<protein>
    <submittedName>
        <fullName evidence="3">Uncharacterized protein</fullName>
    </submittedName>
</protein>
<keyword evidence="2" id="KW-0472">Membrane</keyword>
<name>A0ABV7BU31_9PROT</name>
<accession>A0ABV7BU31</accession>
<dbReference type="RefSeq" id="WP_216836080.1">
    <property type="nucleotide sequence ID" value="NZ_JAFNJS010000002.1"/>
</dbReference>
<reference evidence="4" key="1">
    <citation type="journal article" date="2019" name="Int. J. Syst. Evol. Microbiol.">
        <title>The Global Catalogue of Microorganisms (GCM) 10K type strain sequencing project: providing services to taxonomists for standard genome sequencing and annotation.</title>
        <authorList>
            <consortium name="The Broad Institute Genomics Platform"/>
            <consortium name="The Broad Institute Genome Sequencing Center for Infectious Disease"/>
            <person name="Wu L."/>
            <person name="Ma J."/>
        </authorList>
    </citation>
    <scope>NUCLEOTIDE SEQUENCE [LARGE SCALE GENOMIC DNA]</scope>
    <source>
        <strain evidence="4">CGMCC 1.16855</strain>
    </source>
</reference>
<gene>
    <name evidence="3" type="ORF">ACFOD3_08940</name>
</gene>
<evidence type="ECO:0000313" key="3">
    <source>
        <dbReference type="EMBL" id="MFC3000018.1"/>
    </source>
</evidence>
<dbReference type="Proteomes" id="UP001595420">
    <property type="component" value="Unassembled WGS sequence"/>
</dbReference>
<proteinExistence type="predicted"/>
<evidence type="ECO:0000256" key="1">
    <source>
        <dbReference type="SAM" id="MobiDB-lite"/>
    </source>
</evidence>
<evidence type="ECO:0000313" key="4">
    <source>
        <dbReference type="Proteomes" id="UP001595420"/>
    </source>
</evidence>
<keyword evidence="4" id="KW-1185">Reference proteome</keyword>
<feature type="region of interest" description="Disordered" evidence="1">
    <location>
        <begin position="1"/>
        <end position="31"/>
    </location>
</feature>
<dbReference type="EMBL" id="JBHRSB010000002">
    <property type="protein sequence ID" value="MFC3000018.1"/>
    <property type="molecule type" value="Genomic_DNA"/>
</dbReference>
<evidence type="ECO:0000256" key="2">
    <source>
        <dbReference type="SAM" id="Phobius"/>
    </source>
</evidence>
<keyword evidence="2" id="KW-0812">Transmembrane</keyword>
<comment type="caution">
    <text evidence="3">The sequence shown here is derived from an EMBL/GenBank/DDBJ whole genome shotgun (WGS) entry which is preliminary data.</text>
</comment>
<keyword evidence="2" id="KW-1133">Transmembrane helix</keyword>